<dbReference type="EMBL" id="CP041186">
    <property type="protein sequence ID" value="QDG53081.1"/>
    <property type="molecule type" value="Genomic_DNA"/>
</dbReference>
<protein>
    <submittedName>
        <fullName evidence="2">Uncharacterized protein</fullName>
    </submittedName>
</protein>
<name>A0A4Y6PXM9_PERCE</name>
<feature type="chain" id="PRO_5030106640" evidence="1">
    <location>
        <begin position="22"/>
        <end position="312"/>
    </location>
</feature>
<gene>
    <name evidence="2" type="ORF">FIV42_20730</name>
</gene>
<evidence type="ECO:0000313" key="2">
    <source>
        <dbReference type="EMBL" id="QDG53081.1"/>
    </source>
</evidence>
<proteinExistence type="predicted"/>
<dbReference type="Proteomes" id="UP000315995">
    <property type="component" value="Chromosome"/>
</dbReference>
<reference evidence="2 3" key="1">
    <citation type="submission" date="2019-06" db="EMBL/GenBank/DDBJ databases">
        <title>Persicimonas caeni gen. nov., sp. nov., a predatory bacterium isolated from solar saltern.</title>
        <authorList>
            <person name="Wang S."/>
        </authorList>
    </citation>
    <scope>NUCLEOTIDE SEQUENCE [LARGE SCALE GENOMIC DNA]</scope>
    <source>
        <strain evidence="2 3">YN101</strain>
    </source>
</reference>
<sequence length="312" mass="33254">MNTHRLAIALISALTLVASCAGAPKHAEPAQPADASTQAWSADDYDVVVQITADAVLVDGKEVATHDRVVFDEGVERRDIEGLYVVPVSRAVSKAAKGAPEDASLAVVVDPAVGADLFTSVIYTAPSAMSVGEYALIVGDAPPVVVSVPDMGKLMAQEKLTAAPMLTLSPTWETMRLAAFMNVAKLGACVDDNTCGARATERRRWVSEARGASDPSSGEQTKALLNKLAASYDFDRAHAALNKAAEQAEELNKQPPRYLQVNLSGELPVSLYPEMFALRCANWSPGMVAEATREGRWECDAMVETIVVNIVR</sequence>
<feature type="signal peptide" evidence="1">
    <location>
        <begin position="1"/>
        <end position="21"/>
    </location>
</feature>
<organism evidence="2 3">
    <name type="scientific">Persicimonas caeni</name>
    <dbReference type="NCBI Taxonomy" id="2292766"/>
    <lineage>
        <taxon>Bacteria</taxon>
        <taxon>Deltaproteobacteria</taxon>
        <taxon>Bradymonadales</taxon>
        <taxon>Bradymonadaceae</taxon>
        <taxon>Persicimonas</taxon>
    </lineage>
</organism>
<evidence type="ECO:0000256" key="1">
    <source>
        <dbReference type="SAM" id="SignalP"/>
    </source>
</evidence>
<accession>A0A4Y6PXM9</accession>
<dbReference type="PROSITE" id="PS51257">
    <property type="entry name" value="PROKAR_LIPOPROTEIN"/>
    <property type="match status" value="1"/>
</dbReference>
<accession>A0A5B8YCQ4</accession>
<keyword evidence="3" id="KW-1185">Reference proteome</keyword>
<dbReference type="RefSeq" id="WP_141199542.1">
    <property type="nucleotide sequence ID" value="NZ_CP041186.1"/>
</dbReference>
<keyword evidence="1" id="KW-0732">Signal</keyword>
<evidence type="ECO:0000313" key="3">
    <source>
        <dbReference type="Proteomes" id="UP000315995"/>
    </source>
</evidence>
<dbReference type="AlphaFoldDB" id="A0A4Y6PXM9"/>